<dbReference type="EMBL" id="BPVZ01001371">
    <property type="protein sequence ID" value="GKV53428.1"/>
    <property type="molecule type" value="Genomic_DNA"/>
</dbReference>
<proteinExistence type="predicted"/>
<name>A0AAV5MTU4_9ROSI</name>
<accession>A0AAV5MTU4</accession>
<protein>
    <submittedName>
        <fullName evidence="1">Uncharacterized protein</fullName>
    </submittedName>
</protein>
<sequence>MVLDHPVSLALRLSARFYASEDMKSRTGKPWEVTS</sequence>
<evidence type="ECO:0000313" key="1">
    <source>
        <dbReference type="EMBL" id="GKV53428.1"/>
    </source>
</evidence>
<gene>
    <name evidence="1" type="ORF">SLEP1_g59955</name>
</gene>
<organism evidence="1 2">
    <name type="scientific">Rubroshorea leprosula</name>
    <dbReference type="NCBI Taxonomy" id="152421"/>
    <lineage>
        <taxon>Eukaryota</taxon>
        <taxon>Viridiplantae</taxon>
        <taxon>Streptophyta</taxon>
        <taxon>Embryophyta</taxon>
        <taxon>Tracheophyta</taxon>
        <taxon>Spermatophyta</taxon>
        <taxon>Magnoliopsida</taxon>
        <taxon>eudicotyledons</taxon>
        <taxon>Gunneridae</taxon>
        <taxon>Pentapetalae</taxon>
        <taxon>rosids</taxon>
        <taxon>malvids</taxon>
        <taxon>Malvales</taxon>
        <taxon>Dipterocarpaceae</taxon>
        <taxon>Rubroshorea</taxon>
    </lineage>
</organism>
<dbReference type="AlphaFoldDB" id="A0AAV5MTU4"/>
<reference evidence="1 2" key="1">
    <citation type="journal article" date="2021" name="Commun. Biol.">
        <title>The genome of Shorea leprosula (Dipterocarpaceae) highlights the ecological relevance of drought in aseasonal tropical rainforests.</title>
        <authorList>
            <person name="Ng K.K.S."/>
            <person name="Kobayashi M.J."/>
            <person name="Fawcett J.A."/>
            <person name="Hatakeyama M."/>
            <person name="Paape T."/>
            <person name="Ng C.H."/>
            <person name="Ang C.C."/>
            <person name="Tnah L.H."/>
            <person name="Lee C.T."/>
            <person name="Nishiyama T."/>
            <person name="Sese J."/>
            <person name="O'Brien M.J."/>
            <person name="Copetti D."/>
            <person name="Mohd Noor M.I."/>
            <person name="Ong R.C."/>
            <person name="Putra M."/>
            <person name="Sireger I.Z."/>
            <person name="Indrioko S."/>
            <person name="Kosugi Y."/>
            <person name="Izuno A."/>
            <person name="Isagi Y."/>
            <person name="Lee S.L."/>
            <person name="Shimizu K.K."/>
        </authorList>
    </citation>
    <scope>NUCLEOTIDE SEQUENCE [LARGE SCALE GENOMIC DNA]</scope>
    <source>
        <strain evidence="1">214</strain>
    </source>
</reference>
<keyword evidence="2" id="KW-1185">Reference proteome</keyword>
<comment type="caution">
    <text evidence="1">The sequence shown here is derived from an EMBL/GenBank/DDBJ whole genome shotgun (WGS) entry which is preliminary data.</text>
</comment>
<dbReference type="Proteomes" id="UP001054252">
    <property type="component" value="Unassembled WGS sequence"/>
</dbReference>
<evidence type="ECO:0000313" key="2">
    <source>
        <dbReference type="Proteomes" id="UP001054252"/>
    </source>
</evidence>